<keyword evidence="4 7" id="KW-0812">Transmembrane</keyword>
<evidence type="ECO:0000256" key="5">
    <source>
        <dbReference type="ARBA" id="ARBA00022989"/>
    </source>
</evidence>
<evidence type="ECO:0000256" key="2">
    <source>
        <dbReference type="ARBA" id="ARBA00007362"/>
    </source>
</evidence>
<evidence type="ECO:0000313" key="9">
    <source>
        <dbReference type="EMBL" id="SDK01236.1"/>
    </source>
</evidence>
<evidence type="ECO:0000256" key="3">
    <source>
        <dbReference type="ARBA" id="ARBA00022475"/>
    </source>
</evidence>
<dbReference type="Proteomes" id="UP000242700">
    <property type="component" value="Unassembled WGS sequence"/>
</dbReference>
<dbReference type="AlphaFoldDB" id="A0A1G8YES4"/>
<evidence type="ECO:0000256" key="7">
    <source>
        <dbReference type="SAM" id="Phobius"/>
    </source>
</evidence>
<dbReference type="SUPFAM" id="SSF103481">
    <property type="entry name" value="Multidrug resistance efflux transporter EmrE"/>
    <property type="match status" value="1"/>
</dbReference>
<evidence type="ECO:0000256" key="1">
    <source>
        <dbReference type="ARBA" id="ARBA00004651"/>
    </source>
</evidence>
<proteinExistence type="inferred from homology"/>
<name>A0A1G8YES4_9STAP</name>
<dbReference type="PANTHER" id="PTHR32322">
    <property type="entry name" value="INNER MEMBRANE TRANSPORTER"/>
    <property type="match status" value="1"/>
</dbReference>
<comment type="similarity">
    <text evidence="2">Belongs to the EamA transporter family.</text>
</comment>
<reference evidence="10" key="1">
    <citation type="submission" date="2016-10" db="EMBL/GenBank/DDBJ databases">
        <authorList>
            <person name="Varghese N."/>
            <person name="Submissions S."/>
        </authorList>
    </citation>
    <scope>NUCLEOTIDE SEQUENCE [LARGE SCALE GENOMIC DNA]</scope>
    <source>
        <strain evidence="10">CGMCC 1.8911</strain>
    </source>
</reference>
<feature type="transmembrane region" description="Helical" evidence="7">
    <location>
        <begin position="119"/>
        <end position="135"/>
    </location>
</feature>
<comment type="subcellular location">
    <subcellularLocation>
        <location evidence="1">Cell membrane</location>
        <topology evidence="1">Multi-pass membrane protein</topology>
    </subcellularLocation>
</comment>
<gene>
    <name evidence="9" type="ORF">SAMN05216187_10485</name>
</gene>
<evidence type="ECO:0000259" key="8">
    <source>
        <dbReference type="Pfam" id="PF00892"/>
    </source>
</evidence>
<feature type="transmembrane region" description="Helical" evidence="7">
    <location>
        <begin position="85"/>
        <end position="107"/>
    </location>
</feature>
<dbReference type="GO" id="GO:0005886">
    <property type="term" value="C:plasma membrane"/>
    <property type="evidence" value="ECO:0007669"/>
    <property type="project" value="UniProtKB-SubCell"/>
</dbReference>
<keyword evidence="5 7" id="KW-1133">Transmembrane helix</keyword>
<feature type="transmembrane region" description="Helical" evidence="7">
    <location>
        <begin position="23"/>
        <end position="43"/>
    </location>
</feature>
<dbReference type="InterPro" id="IPR037185">
    <property type="entry name" value="EmrE-like"/>
</dbReference>
<keyword evidence="3" id="KW-1003">Cell membrane</keyword>
<evidence type="ECO:0000313" key="10">
    <source>
        <dbReference type="Proteomes" id="UP000242700"/>
    </source>
</evidence>
<organism evidence="9 10">
    <name type="scientific">Jeotgalicoccus aerolatus</name>
    <dbReference type="NCBI Taxonomy" id="709510"/>
    <lineage>
        <taxon>Bacteria</taxon>
        <taxon>Bacillati</taxon>
        <taxon>Bacillota</taxon>
        <taxon>Bacilli</taxon>
        <taxon>Bacillales</taxon>
        <taxon>Staphylococcaceae</taxon>
        <taxon>Jeotgalicoccus</taxon>
    </lineage>
</organism>
<feature type="domain" description="EamA" evidence="8">
    <location>
        <begin position="24"/>
        <end position="156"/>
    </location>
</feature>
<dbReference type="Pfam" id="PF00892">
    <property type="entry name" value="EamA"/>
    <property type="match status" value="1"/>
</dbReference>
<evidence type="ECO:0000256" key="4">
    <source>
        <dbReference type="ARBA" id="ARBA00022692"/>
    </source>
</evidence>
<dbReference type="RefSeq" id="WP_256333959.1">
    <property type="nucleotide sequence ID" value="NZ_FNFI01000004.1"/>
</dbReference>
<dbReference type="PANTHER" id="PTHR32322:SF18">
    <property type="entry name" value="S-ADENOSYLMETHIONINE_S-ADENOSYLHOMOCYSTEINE TRANSPORTER"/>
    <property type="match status" value="1"/>
</dbReference>
<feature type="transmembrane region" description="Helical" evidence="7">
    <location>
        <begin position="50"/>
        <end position="73"/>
    </location>
</feature>
<dbReference type="InterPro" id="IPR050638">
    <property type="entry name" value="AA-Vitamin_Transporters"/>
</dbReference>
<accession>A0A1G8YES4</accession>
<dbReference type="InterPro" id="IPR000620">
    <property type="entry name" value="EamA_dom"/>
</dbReference>
<sequence>MTIAATGLFVALIPYLDSLRNTLLGLLILGTGIFSMGIGSVYFQKIQLDLPLVVINTWQIILGSLIALPFVFLLEPVFYIQTDRYFLFGLFWQVVMISILAMLLWFYLLKIDAVKANNFLFLTPIFGYALSAAFFNEPLTLYHYLGALLVVVGTICSRSNSDKKKSYNKFTRIFDKRKEENNRS</sequence>
<protein>
    <submittedName>
        <fullName evidence="9">EamA-like transporter family protein</fullName>
    </submittedName>
</protein>
<feature type="transmembrane region" description="Helical" evidence="7">
    <location>
        <begin position="141"/>
        <end position="159"/>
    </location>
</feature>
<keyword evidence="6 7" id="KW-0472">Membrane</keyword>
<dbReference type="EMBL" id="FNFI01000004">
    <property type="protein sequence ID" value="SDK01236.1"/>
    <property type="molecule type" value="Genomic_DNA"/>
</dbReference>
<evidence type="ECO:0000256" key="6">
    <source>
        <dbReference type="ARBA" id="ARBA00023136"/>
    </source>
</evidence>